<evidence type="ECO:0000256" key="4">
    <source>
        <dbReference type="SAM" id="MobiDB-lite"/>
    </source>
</evidence>
<organism evidence="5 6">
    <name type="scientific">Mortierella alpina</name>
    <name type="common">Oleaginous fungus</name>
    <name type="synonym">Mortierella renispora</name>
    <dbReference type="NCBI Taxonomy" id="64518"/>
    <lineage>
        <taxon>Eukaryota</taxon>
        <taxon>Fungi</taxon>
        <taxon>Fungi incertae sedis</taxon>
        <taxon>Mucoromycota</taxon>
        <taxon>Mortierellomycotina</taxon>
        <taxon>Mortierellomycetes</taxon>
        <taxon>Mortierellales</taxon>
        <taxon>Mortierellaceae</taxon>
        <taxon>Mortierella</taxon>
    </lineage>
</organism>
<feature type="compositionally biased region" description="Basic and acidic residues" evidence="4">
    <location>
        <begin position="1"/>
        <end position="11"/>
    </location>
</feature>
<dbReference type="AlphaFoldDB" id="A0A9P8CXQ5"/>
<dbReference type="PANTHER" id="PTHR13398">
    <property type="entry name" value="GDP-FUCOSE PROTEIN O-FUCOSYLTRANSFERASE 2"/>
    <property type="match status" value="1"/>
</dbReference>
<protein>
    <submittedName>
        <fullName evidence="5">Uncharacterized protein</fullName>
    </submittedName>
</protein>
<evidence type="ECO:0000256" key="3">
    <source>
        <dbReference type="ARBA" id="ARBA00023277"/>
    </source>
</evidence>
<reference evidence="5" key="1">
    <citation type="submission" date="2021-07" db="EMBL/GenBank/DDBJ databases">
        <title>Draft genome of Mortierella alpina, strain LL118, isolated from an aspen leaf litter sample.</title>
        <authorList>
            <person name="Yang S."/>
            <person name="Vinatzer B.A."/>
        </authorList>
    </citation>
    <scope>NUCLEOTIDE SEQUENCE</scope>
    <source>
        <strain evidence="5">LL118</strain>
    </source>
</reference>
<name>A0A9P8CXQ5_MORAP</name>
<dbReference type="InterPro" id="IPR045130">
    <property type="entry name" value="OFUT2-like"/>
</dbReference>
<comment type="caution">
    <text evidence="5">The sequence shown here is derived from an EMBL/GenBank/DDBJ whole genome shotgun (WGS) entry which is preliminary data.</text>
</comment>
<evidence type="ECO:0000256" key="2">
    <source>
        <dbReference type="ARBA" id="ARBA00023253"/>
    </source>
</evidence>
<dbReference type="CDD" id="cd11296">
    <property type="entry name" value="O-FucT_like"/>
    <property type="match status" value="1"/>
</dbReference>
<keyword evidence="2" id="KW-0294">Fucose metabolism</keyword>
<feature type="compositionally biased region" description="Low complexity" evidence="4">
    <location>
        <begin position="20"/>
        <end position="33"/>
    </location>
</feature>
<keyword evidence="1" id="KW-0808">Transferase</keyword>
<evidence type="ECO:0000256" key="1">
    <source>
        <dbReference type="ARBA" id="ARBA00022679"/>
    </source>
</evidence>
<gene>
    <name evidence="5" type="ORF">KVV02_007208</name>
</gene>
<sequence length="647" mass="72797">MAVFALRDRTLPRQTSSARSGSAETYSTATTSAQGQHDVPTKIAGNTTSLAGLCRFGLFGLAVAISASTVSRLYPVYSSAPLETPHNSAADTKDIWLPDYKSFIPVRNISSEEKFLLMDYSPWLGFNNMRYMIERGLYLAALLNRTLVLPTHLRIRQCSDMNLCRQIATPLDPTTIGRNEQGSTMALDLGYFFDLSHLQSKTRGAIMDFRTLMEDVVGMPRGAAVIDSQFGAQVSHWLNILTRQQQHQHACMDETESYIAVEYQDEEKAYDEMVLNSQDSKPSTIKRLQRSRWDLQERDGYSYVDDLIRNVLVDDLEEPSKADKDPIKPQGDGTFKIPRMFYAFGDVRGGGLDRIVQWSVDFVHDPKGSNDKGIPQLDAGSCHPPAEDPDVEQTPWEARFPAFATCRIENYVGLKQELGSFQTRMLSIEGQFHTTGWMPLAFSSLENAQTYRSIAITFLRYSPIVYEAAEYLTAILEETIRMRQGLDRTATIPGSPQLLLSMHVRRGDFVTDGYGWQDHGEEWLRTVVKDAAEEVLGPLSKSVGFYLATDESSPQLLDYFQSLGAILFEDLIDARFEHKFAQLLAVDDWIGLVEQVICARAKMFYGTMTSSFTSGIINMRLDLEGDRRHRSESNFRYLIKPGGPTLA</sequence>
<keyword evidence="3" id="KW-0119">Carbohydrate metabolism</keyword>
<dbReference type="GO" id="GO:0046922">
    <property type="term" value="F:peptide-O-fucosyltransferase activity"/>
    <property type="evidence" value="ECO:0007669"/>
    <property type="project" value="InterPro"/>
</dbReference>
<dbReference type="GO" id="GO:0005783">
    <property type="term" value="C:endoplasmic reticulum"/>
    <property type="evidence" value="ECO:0007669"/>
    <property type="project" value="UniProtKB-SubCell"/>
</dbReference>
<evidence type="ECO:0000313" key="6">
    <source>
        <dbReference type="Proteomes" id="UP000717515"/>
    </source>
</evidence>
<evidence type="ECO:0000313" key="5">
    <source>
        <dbReference type="EMBL" id="KAG9324638.1"/>
    </source>
</evidence>
<feature type="region of interest" description="Disordered" evidence="4">
    <location>
        <begin position="1"/>
        <end position="40"/>
    </location>
</feature>
<dbReference type="EMBL" id="JAIFTL010000061">
    <property type="protein sequence ID" value="KAG9324638.1"/>
    <property type="molecule type" value="Genomic_DNA"/>
</dbReference>
<proteinExistence type="predicted"/>
<dbReference type="Gene3D" id="3.40.50.11350">
    <property type="match status" value="1"/>
</dbReference>
<dbReference type="PANTHER" id="PTHR13398:SF0">
    <property type="entry name" value="GDP-FUCOSE PROTEIN O-FUCOSYLTRANSFERASE 2"/>
    <property type="match status" value="1"/>
</dbReference>
<dbReference type="Proteomes" id="UP000717515">
    <property type="component" value="Unassembled WGS sequence"/>
</dbReference>
<accession>A0A9P8CXQ5</accession>
<dbReference type="GO" id="GO:0006004">
    <property type="term" value="P:fucose metabolic process"/>
    <property type="evidence" value="ECO:0007669"/>
    <property type="project" value="UniProtKB-KW"/>
</dbReference>